<organism evidence="1 2">
    <name type="scientific">Luteimonas vadosa</name>
    <dbReference type="NCBI Taxonomy" id="1165507"/>
    <lineage>
        <taxon>Bacteria</taxon>
        <taxon>Pseudomonadati</taxon>
        <taxon>Pseudomonadota</taxon>
        <taxon>Gammaproteobacteria</taxon>
        <taxon>Lysobacterales</taxon>
        <taxon>Lysobacteraceae</taxon>
        <taxon>Luteimonas</taxon>
    </lineage>
</organism>
<dbReference type="PROSITE" id="PS51257">
    <property type="entry name" value="PROKAR_LIPOPROTEIN"/>
    <property type="match status" value="1"/>
</dbReference>
<protein>
    <recommendedName>
        <fullName evidence="3">Lipoprotein</fullName>
    </recommendedName>
</protein>
<evidence type="ECO:0008006" key="3">
    <source>
        <dbReference type="Google" id="ProtNLM"/>
    </source>
</evidence>
<keyword evidence="2" id="KW-1185">Reference proteome</keyword>
<accession>A0ABP9DYP4</accession>
<proteinExistence type="predicted"/>
<evidence type="ECO:0000313" key="1">
    <source>
        <dbReference type="EMBL" id="GAA4861112.1"/>
    </source>
</evidence>
<gene>
    <name evidence="1" type="ORF">GCM10023332_11430</name>
</gene>
<comment type="caution">
    <text evidence="1">The sequence shown here is derived from an EMBL/GenBank/DDBJ whole genome shotgun (WGS) entry which is preliminary data.</text>
</comment>
<reference evidence="2" key="1">
    <citation type="journal article" date="2019" name="Int. J. Syst. Evol. Microbiol.">
        <title>The Global Catalogue of Microorganisms (GCM) 10K type strain sequencing project: providing services to taxonomists for standard genome sequencing and annotation.</title>
        <authorList>
            <consortium name="The Broad Institute Genomics Platform"/>
            <consortium name="The Broad Institute Genome Sequencing Center for Infectious Disease"/>
            <person name="Wu L."/>
            <person name="Ma J."/>
        </authorList>
    </citation>
    <scope>NUCLEOTIDE SEQUENCE [LARGE SCALE GENOMIC DNA]</scope>
    <source>
        <strain evidence="2">JCM 18392</strain>
    </source>
</reference>
<dbReference type="EMBL" id="BAABJY010000001">
    <property type="protein sequence ID" value="GAA4861112.1"/>
    <property type="molecule type" value="Genomic_DNA"/>
</dbReference>
<sequence length="158" mass="16760">MDSRVALIVLCVAIAACSTASDTRLESLDELGDRLARTICSRAPVKVESVPNPHVEGQIDRLETRQCASGSSTLYIGETTSDPNGLAVAVNILAEGSGLPPLLEIGHPIEHVMQSHGPPQEQAPGSVTYGLGIEGIDTITIRHEAGRITSIQWAWLVD</sequence>
<evidence type="ECO:0000313" key="2">
    <source>
        <dbReference type="Proteomes" id="UP001501323"/>
    </source>
</evidence>
<name>A0ABP9DYP4_9GAMM</name>
<dbReference type="Proteomes" id="UP001501323">
    <property type="component" value="Unassembled WGS sequence"/>
</dbReference>